<evidence type="ECO:0000256" key="4">
    <source>
        <dbReference type="ARBA" id="ARBA00022741"/>
    </source>
</evidence>
<evidence type="ECO:0000256" key="8">
    <source>
        <dbReference type="HAMAP-Rule" id="MF_01209"/>
    </source>
</evidence>
<feature type="binding site" evidence="8">
    <location>
        <position position="272"/>
    </location>
    <ligand>
        <name>L-glutamine</name>
        <dbReference type="ChEBI" id="CHEBI:58359"/>
    </ligand>
</feature>
<evidence type="ECO:0000256" key="2">
    <source>
        <dbReference type="ARBA" id="ARBA00007800"/>
    </source>
</evidence>
<feature type="active site" evidence="8">
    <location>
        <position position="356"/>
    </location>
</feature>
<gene>
    <name evidence="8 10" type="primary">carA</name>
    <name evidence="10" type="ORF">NCR95_07275</name>
</gene>
<feature type="active site" evidence="8">
    <location>
        <position position="354"/>
    </location>
</feature>
<dbReference type="InterPro" id="IPR006274">
    <property type="entry name" value="CarbamoylP_synth_ssu"/>
</dbReference>
<dbReference type="Pfam" id="PF00988">
    <property type="entry name" value="CPSase_sm_chain"/>
    <property type="match status" value="1"/>
</dbReference>
<dbReference type="NCBIfam" id="NF009475">
    <property type="entry name" value="PRK12838.1"/>
    <property type="match status" value="1"/>
</dbReference>
<feature type="binding site" evidence="8">
    <location>
        <position position="49"/>
    </location>
    <ligand>
        <name>L-glutamine</name>
        <dbReference type="ChEBI" id="CHEBI:58359"/>
    </ligand>
</feature>
<dbReference type="HAMAP" id="MF_01209">
    <property type="entry name" value="CPSase_S_chain"/>
    <property type="match status" value="1"/>
</dbReference>
<dbReference type="PRINTS" id="PR00096">
    <property type="entry name" value="GATASE"/>
</dbReference>
<dbReference type="SUPFAM" id="SSF52317">
    <property type="entry name" value="Class I glutamine amidotransferase-like"/>
    <property type="match status" value="1"/>
</dbReference>
<feature type="binding site" evidence="8">
    <location>
        <position position="313"/>
    </location>
    <ligand>
        <name>L-glutamine</name>
        <dbReference type="ChEBI" id="CHEBI:58359"/>
    </ligand>
</feature>
<dbReference type="CDD" id="cd01744">
    <property type="entry name" value="GATase1_CPSase"/>
    <property type="match status" value="1"/>
</dbReference>
<evidence type="ECO:0000259" key="9">
    <source>
        <dbReference type="SMART" id="SM01097"/>
    </source>
</evidence>
<comment type="pathway">
    <text evidence="8">Pyrimidine metabolism; UMP biosynthesis via de novo pathway; (S)-dihydroorotate from bicarbonate: step 1/3.</text>
</comment>
<dbReference type="Gene3D" id="3.50.30.20">
    <property type="entry name" value="Carbamoyl-phosphate synthase small subunit, N-terminal domain"/>
    <property type="match status" value="1"/>
</dbReference>
<keyword evidence="8" id="KW-0055">Arginine biosynthesis</keyword>
<sequence length="380" mass="42436">MQTLKNAWVYLENGMFFEAKSFGANKTATGELVFNTSMTGYQEITTDPSYAGQFICFTMPEIGIVGANPKDTESHSIFAKGILCRNYNAFYSNFRAAESLSEFLQQHDCMGICGLDTRMLTQTIRKQGAMMMVASTEISDKNELKKILESSPRIEAINYIKEVSTKENYTHDEGRFDFGLMDFARPKTNKKILAIDFGIKKSILRELVNAGFSVEVIPHCFDAESLIKRHSNKEFDGIFLSNGPGDPQVLNQEVTQIKKLIEAKIPIFAICLGHQLLSLAQGYPTHKLKFGHHGGNHPVKNLLTNQVEITAQNHNYSVPESIQEIAEVTHRNLFDGTIEGLRYKNALICSLQHHPEAGPGPSESTALFSEFAKLIEESKA</sequence>
<comment type="subunit">
    <text evidence="8">Composed of two chains; the small (or glutamine) chain promotes the hydrolysis of glutamine to ammonia, which is used by the large (or ammonia) chain to synthesize carbamoyl phosphate. Tetramer of heterodimers (alpha,beta)4.</text>
</comment>
<keyword evidence="5 8" id="KW-0067">ATP-binding</keyword>
<feature type="region of interest" description="CPSase" evidence="8">
    <location>
        <begin position="1"/>
        <end position="190"/>
    </location>
</feature>
<evidence type="ECO:0000256" key="7">
    <source>
        <dbReference type="ARBA" id="ARBA00048816"/>
    </source>
</evidence>
<name>A0ABT0TVK7_9HELI</name>
<comment type="catalytic activity">
    <reaction evidence="8">
        <text>L-glutamine + H2O = L-glutamate + NH4(+)</text>
        <dbReference type="Rhea" id="RHEA:15889"/>
        <dbReference type="ChEBI" id="CHEBI:15377"/>
        <dbReference type="ChEBI" id="CHEBI:28938"/>
        <dbReference type="ChEBI" id="CHEBI:29985"/>
        <dbReference type="ChEBI" id="CHEBI:58359"/>
    </reaction>
</comment>
<keyword evidence="4 8" id="KW-0547">Nucleotide-binding</keyword>
<evidence type="ECO:0000256" key="3">
    <source>
        <dbReference type="ARBA" id="ARBA00022598"/>
    </source>
</evidence>
<keyword evidence="3 8" id="KW-0436">Ligase</keyword>
<keyword evidence="8" id="KW-0665">Pyrimidine biosynthesis</keyword>
<proteinExistence type="inferred from homology"/>
<comment type="pathway">
    <text evidence="1 8">Amino-acid biosynthesis; L-arginine biosynthesis; carbamoyl phosphate from bicarbonate: step 1/1.</text>
</comment>
<dbReference type="SUPFAM" id="SSF52021">
    <property type="entry name" value="Carbamoyl phosphate synthetase, small subunit N-terminal domain"/>
    <property type="match status" value="1"/>
</dbReference>
<dbReference type="InterPro" id="IPR017926">
    <property type="entry name" value="GATASE"/>
</dbReference>
<feature type="binding site" evidence="8">
    <location>
        <position position="245"/>
    </location>
    <ligand>
        <name>L-glutamine</name>
        <dbReference type="ChEBI" id="CHEBI:58359"/>
    </ligand>
</feature>
<dbReference type="EC" id="6.3.5.5" evidence="8"/>
<dbReference type="PRINTS" id="PR00099">
    <property type="entry name" value="CPSGATASE"/>
</dbReference>
<reference evidence="10" key="1">
    <citation type="submission" date="2022-06" db="EMBL/GenBank/DDBJ databases">
        <title>Helicobacter colisuis sp. nov.</title>
        <authorList>
            <person name="Papic B."/>
            <person name="Gruntar I."/>
        </authorList>
    </citation>
    <scope>NUCLEOTIDE SEQUENCE</scope>
    <source>
        <strain evidence="10">11154-15</strain>
    </source>
</reference>
<accession>A0ABT0TVK7</accession>
<dbReference type="InterPro" id="IPR029062">
    <property type="entry name" value="Class_I_gatase-like"/>
</dbReference>
<organism evidence="10 11">
    <name type="scientific">Helicobacter colisuis</name>
    <dbReference type="NCBI Taxonomy" id="2949739"/>
    <lineage>
        <taxon>Bacteria</taxon>
        <taxon>Pseudomonadati</taxon>
        <taxon>Campylobacterota</taxon>
        <taxon>Epsilonproteobacteria</taxon>
        <taxon>Campylobacterales</taxon>
        <taxon>Helicobacteraceae</taxon>
        <taxon>Helicobacter</taxon>
    </lineage>
</organism>
<evidence type="ECO:0000256" key="5">
    <source>
        <dbReference type="ARBA" id="ARBA00022840"/>
    </source>
</evidence>
<comment type="similarity">
    <text evidence="2 8">Belongs to the CarA family.</text>
</comment>
<feature type="binding site" evidence="8">
    <location>
        <position position="316"/>
    </location>
    <ligand>
        <name>L-glutamine</name>
        <dbReference type="ChEBI" id="CHEBI:58359"/>
    </ligand>
</feature>
<dbReference type="InterPro" id="IPR036480">
    <property type="entry name" value="CarbP_synth_ssu_N_sf"/>
</dbReference>
<comment type="function">
    <text evidence="8">Small subunit of the glutamine-dependent carbamoyl phosphate synthetase (CPSase). CPSase catalyzes the formation of carbamoyl phosphate from the ammonia moiety of glutamine, carbonate, and phosphate donated by ATP, constituting the first step of 2 biosynthetic pathways, one leading to arginine and/or urea and the other to pyrimidine nucleotides. The small subunit (glutamine amidotransferase) binds and cleaves glutamine to supply the large subunit with the substrate ammonia.</text>
</comment>
<dbReference type="PANTHER" id="PTHR43418">
    <property type="entry name" value="MULTIFUNCTIONAL TRYPTOPHAN BIOSYNTHESIS PROTEIN-RELATED"/>
    <property type="match status" value="1"/>
</dbReference>
<keyword evidence="6 8" id="KW-0315">Glutamine amidotransferase</keyword>
<evidence type="ECO:0000256" key="6">
    <source>
        <dbReference type="ARBA" id="ARBA00022962"/>
    </source>
</evidence>
<feature type="domain" description="Carbamoyl-phosphate synthase small subunit N-terminal" evidence="9">
    <location>
        <begin position="5"/>
        <end position="135"/>
    </location>
</feature>
<comment type="catalytic activity">
    <reaction evidence="7 8">
        <text>hydrogencarbonate + L-glutamine + 2 ATP + H2O = carbamoyl phosphate + L-glutamate + 2 ADP + phosphate + 2 H(+)</text>
        <dbReference type="Rhea" id="RHEA:18633"/>
        <dbReference type="ChEBI" id="CHEBI:15377"/>
        <dbReference type="ChEBI" id="CHEBI:15378"/>
        <dbReference type="ChEBI" id="CHEBI:17544"/>
        <dbReference type="ChEBI" id="CHEBI:29985"/>
        <dbReference type="ChEBI" id="CHEBI:30616"/>
        <dbReference type="ChEBI" id="CHEBI:43474"/>
        <dbReference type="ChEBI" id="CHEBI:58228"/>
        <dbReference type="ChEBI" id="CHEBI:58359"/>
        <dbReference type="ChEBI" id="CHEBI:456216"/>
        <dbReference type="EC" id="6.3.5.5"/>
    </reaction>
</comment>
<protein>
    <recommendedName>
        <fullName evidence="8">Carbamoyl phosphate synthase small chain</fullName>
        <ecNumber evidence="8">6.3.5.5</ecNumber>
    </recommendedName>
    <alternativeName>
        <fullName evidence="8">Carbamoyl phosphate synthetase glutamine chain</fullName>
    </alternativeName>
</protein>
<feature type="binding site" evidence="8">
    <location>
        <position position="243"/>
    </location>
    <ligand>
        <name>L-glutamine</name>
        <dbReference type="ChEBI" id="CHEBI:58359"/>
    </ligand>
</feature>
<dbReference type="InterPro" id="IPR002474">
    <property type="entry name" value="CarbamoylP_synth_ssu_N"/>
</dbReference>
<dbReference type="Gene3D" id="3.40.50.880">
    <property type="match status" value="1"/>
</dbReference>
<dbReference type="NCBIfam" id="TIGR01368">
    <property type="entry name" value="CPSaseIIsmall"/>
    <property type="match status" value="1"/>
</dbReference>
<comment type="caution">
    <text evidence="8">Lacks conserved residue(s) required for the propagation of feature annotation.</text>
</comment>
<comment type="caution">
    <text evidence="10">The sequence shown here is derived from an EMBL/GenBank/DDBJ whole genome shotgun (WGS) entry which is preliminary data.</text>
</comment>
<dbReference type="RefSeq" id="WP_250604811.1">
    <property type="nucleotide sequence ID" value="NZ_JAMOKW010000006.1"/>
</dbReference>
<keyword evidence="8" id="KW-0028">Amino-acid biosynthesis</keyword>
<feature type="binding site" evidence="8">
    <location>
        <position position="275"/>
    </location>
    <ligand>
        <name>L-glutamine</name>
        <dbReference type="ChEBI" id="CHEBI:58359"/>
    </ligand>
</feature>
<dbReference type="Proteomes" id="UP001057522">
    <property type="component" value="Unassembled WGS sequence"/>
</dbReference>
<feature type="active site" description="Nucleophile" evidence="8">
    <location>
        <position position="271"/>
    </location>
</feature>
<evidence type="ECO:0000313" key="10">
    <source>
        <dbReference type="EMBL" id="MCL9819961.1"/>
    </source>
</evidence>
<dbReference type="EMBL" id="JAMOKX010000006">
    <property type="protein sequence ID" value="MCL9819961.1"/>
    <property type="molecule type" value="Genomic_DNA"/>
</dbReference>
<dbReference type="InterPro" id="IPR035686">
    <property type="entry name" value="CPSase_GATase1"/>
</dbReference>
<dbReference type="Pfam" id="PF00117">
    <property type="entry name" value="GATase"/>
    <property type="match status" value="1"/>
</dbReference>
<dbReference type="GO" id="GO:0004088">
    <property type="term" value="F:carbamoyl-phosphate synthase (glutamine-hydrolyzing) activity"/>
    <property type="evidence" value="ECO:0007669"/>
    <property type="project" value="UniProtKB-EC"/>
</dbReference>
<dbReference type="PANTHER" id="PTHR43418:SF7">
    <property type="entry name" value="CARBAMOYL-PHOSPHATE SYNTHASE SMALL CHAIN"/>
    <property type="match status" value="1"/>
</dbReference>
<dbReference type="PROSITE" id="PS51273">
    <property type="entry name" value="GATASE_TYPE_1"/>
    <property type="match status" value="1"/>
</dbReference>
<evidence type="ECO:0000256" key="1">
    <source>
        <dbReference type="ARBA" id="ARBA00005077"/>
    </source>
</evidence>
<evidence type="ECO:0000313" key="11">
    <source>
        <dbReference type="Proteomes" id="UP001057522"/>
    </source>
</evidence>
<dbReference type="SMART" id="SM01097">
    <property type="entry name" value="CPSase_sm_chain"/>
    <property type="match status" value="1"/>
</dbReference>
<keyword evidence="11" id="KW-1185">Reference proteome</keyword>
<dbReference type="InterPro" id="IPR050472">
    <property type="entry name" value="Anth_synth/Amidotransfase"/>
</dbReference>